<dbReference type="PANTHER" id="PTHR12461">
    <property type="entry name" value="HYPOXIA-INDUCIBLE FACTOR 1 ALPHA INHIBITOR-RELATED"/>
    <property type="match status" value="1"/>
</dbReference>
<dbReference type="FunCoup" id="E1Z4R8">
    <property type="interactions" value="310"/>
</dbReference>
<evidence type="ECO:0000256" key="2">
    <source>
        <dbReference type="SAM" id="MobiDB-lite"/>
    </source>
</evidence>
<dbReference type="SMART" id="SM00558">
    <property type="entry name" value="JmjC"/>
    <property type="match status" value="1"/>
</dbReference>
<dbReference type="eggNOG" id="ENOG502QT8Y">
    <property type="taxonomic scope" value="Eukaryota"/>
</dbReference>
<accession>E1Z4R8</accession>
<organism evidence="5">
    <name type="scientific">Chlorella variabilis</name>
    <name type="common">Green alga</name>
    <dbReference type="NCBI Taxonomy" id="554065"/>
    <lineage>
        <taxon>Eukaryota</taxon>
        <taxon>Viridiplantae</taxon>
        <taxon>Chlorophyta</taxon>
        <taxon>core chlorophytes</taxon>
        <taxon>Trebouxiophyceae</taxon>
        <taxon>Chlorellales</taxon>
        <taxon>Chlorellaceae</taxon>
        <taxon>Chlorella clade</taxon>
        <taxon>Chlorella</taxon>
    </lineage>
</organism>
<dbReference type="PANTHER" id="PTHR12461:SF102">
    <property type="entry name" value="LYSINE-SPECIFIC DEMETHYLASE JMJ31"/>
    <property type="match status" value="1"/>
</dbReference>
<name>E1Z4R8_CHLVA</name>
<dbReference type="Gene3D" id="2.60.120.650">
    <property type="entry name" value="Cupin"/>
    <property type="match status" value="1"/>
</dbReference>
<dbReference type="RefSeq" id="XP_005851205.1">
    <property type="nucleotide sequence ID" value="XM_005851143.1"/>
</dbReference>
<feature type="domain" description="JmjC" evidence="3">
    <location>
        <begin position="128"/>
        <end position="279"/>
    </location>
</feature>
<gene>
    <name evidence="4" type="ORF">CHLNCDRAFT_137889</name>
</gene>
<dbReference type="EMBL" id="GL433836">
    <property type="protein sequence ID" value="EFN59103.1"/>
    <property type="molecule type" value="Genomic_DNA"/>
</dbReference>
<protein>
    <recommendedName>
        <fullName evidence="3">JmjC domain-containing protein</fullName>
    </recommendedName>
</protein>
<dbReference type="GeneID" id="17358663"/>
<proteinExistence type="inferred from homology"/>
<dbReference type="InterPro" id="IPR003347">
    <property type="entry name" value="JmjC_dom"/>
</dbReference>
<dbReference type="Pfam" id="PF13621">
    <property type="entry name" value="Cupin_8"/>
    <property type="match status" value="1"/>
</dbReference>
<dbReference type="InParanoid" id="E1Z4R8"/>
<keyword evidence="5" id="KW-1185">Reference proteome</keyword>
<evidence type="ECO:0000256" key="1">
    <source>
        <dbReference type="ARBA" id="ARBA00006801"/>
    </source>
</evidence>
<dbReference type="SUPFAM" id="SSF51197">
    <property type="entry name" value="Clavaminate synthase-like"/>
    <property type="match status" value="1"/>
</dbReference>
<evidence type="ECO:0000313" key="5">
    <source>
        <dbReference type="Proteomes" id="UP000008141"/>
    </source>
</evidence>
<dbReference type="AlphaFoldDB" id="E1Z4R8"/>
<evidence type="ECO:0000259" key="3">
    <source>
        <dbReference type="PROSITE" id="PS51184"/>
    </source>
</evidence>
<feature type="region of interest" description="Disordered" evidence="2">
    <location>
        <begin position="299"/>
        <end position="332"/>
    </location>
</feature>
<evidence type="ECO:0000313" key="4">
    <source>
        <dbReference type="EMBL" id="EFN59103.1"/>
    </source>
</evidence>
<dbReference type="OrthoDB" id="415358at2759"/>
<dbReference type="STRING" id="554065.E1Z4R8"/>
<reference evidence="4 5" key="1">
    <citation type="journal article" date="2010" name="Plant Cell">
        <title>The Chlorella variabilis NC64A genome reveals adaptation to photosymbiosis, coevolution with viruses, and cryptic sex.</title>
        <authorList>
            <person name="Blanc G."/>
            <person name="Duncan G."/>
            <person name="Agarkova I."/>
            <person name="Borodovsky M."/>
            <person name="Gurnon J."/>
            <person name="Kuo A."/>
            <person name="Lindquist E."/>
            <person name="Lucas S."/>
            <person name="Pangilinan J."/>
            <person name="Polle J."/>
            <person name="Salamov A."/>
            <person name="Terry A."/>
            <person name="Yamada T."/>
            <person name="Dunigan D.D."/>
            <person name="Grigoriev I.V."/>
            <person name="Claverie J.M."/>
            <person name="Van Etten J.L."/>
        </authorList>
    </citation>
    <scope>NUCLEOTIDE SEQUENCE [LARGE SCALE GENOMIC DNA]</scope>
    <source>
        <strain evidence="4 5">NC64A</strain>
    </source>
</reference>
<dbReference type="CDD" id="cd02208">
    <property type="entry name" value="cupin_RmlC-like"/>
    <property type="match status" value="1"/>
</dbReference>
<dbReference type="Proteomes" id="UP000008141">
    <property type="component" value="Unassembled WGS sequence"/>
</dbReference>
<sequence>MAAPEDALLLERSAVPVCFPGMVAHWPAVQLWRGESGLQRVMQLAGEARVEAMVTGGEQAVGDMQHLVLLGTTLREFLDGTLERQLAQRQPPGAAPLRLYLAQSPVCVAAPPGTGSSGGAGSGTARMQPAALQALMEDLGAPCLIQRVQLSQANFWASLRATRSSLHYDPYSNLLCVVRGAKTVWLLPPSATPHLAPQPLTSESANHSPADLAQPDLGRFPGLEAALPKLQVFELAAGDALFIPEGWWHQVHSTDGTLAVNFWYYLRRLMQSLLEQQKQASLAALPRCDLLQQAAAAGVAEQQPREAEQPVAAGNPAEGEEEGGPDQQPRLSPEQAAAVGVLATALADHQMAGPGSEPPPLVAAVVATLSASSAQALLDVLLHLRRRHPQLAAHLLLQGLGPAGWELLSGAFERRQEELAAAGGGEAAEDAVSAVCDELYSVVDRQQLLDVILERKQAFAREALRAVLGTELAGCL</sequence>
<dbReference type="PROSITE" id="PS51184">
    <property type="entry name" value="JMJC"/>
    <property type="match status" value="1"/>
</dbReference>
<comment type="similarity">
    <text evidence="1">Belongs to the JARID1 histone demethylase family.</text>
</comment>
<dbReference type="InterPro" id="IPR041667">
    <property type="entry name" value="Cupin_8"/>
</dbReference>
<dbReference type="KEGG" id="cvr:CHLNCDRAFT_137889"/>